<proteinExistence type="predicted"/>
<feature type="region of interest" description="Disordered" evidence="1">
    <location>
        <begin position="1"/>
        <end position="20"/>
    </location>
</feature>
<evidence type="ECO:0000313" key="2">
    <source>
        <dbReference type="EMBL" id="OGH59522.1"/>
    </source>
</evidence>
<dbReference type="EMBL" id="MFPS01000007">
    <property type="protein sequence ID" value="OGH59522.1"/>
    <property type="molecule type" value="Genomic_DNA"/>
</dbReference>
<protein>
    <submittedName>
        <fullName evidence="2">Uncharacterized protein</fullName>
    </submittedName>
</protein>
<feature type="compositionally biased region" description="Polar residues" evidence="1">
    <location>
        <begin position="1"/>
        <end position="10"/>
    </location>
</feature>
<reference evidence="2 3" key="1">
    <citation type="journal article" date="2016" name="Nat. Commun.">
        <title>Thousands of microbial genomes shed light on interconnected biogeochemical processes in an aquifer system.</title>
        <authorList>
            <person name="Anantharaman K."/>
            <person name="Brown C.T."/>
            <person name="Hug L.A."/>
            <person name="Sharon I."/>
            <person name="Castelle C.J."/>
            <person name="Probst A.J."/>
            <person name="Thomas B.C."/>
            <person name="Singh A."/>
            <person name="Wilkins M.J."/>
            <person name="Karaoz U."/>
            <person name="Brodie E.L."/>
            <person name="Williams K.H."/>
            <person name="Hubbard S.S."/>
            <person name="Banfield J.F."/>
        </authorList>
    </citation>
    <scope>NUCLEOTIDE SEQUENCE [LARGE SCALE GENOMIC DNA]</scope>
</reference>
<comment type="caution">
    <text evidence="2">The sequence shown here is derived from an EMBL/GenBank/DDBJ whole genome shotgun (WGS) entry which is preliminary data.</text>
</comment>
<evidence type="ECO:0000256" key="1">
    <source>
        <dbReference type="SAM" id="MobiDB-lite"/>
    </source>
</evidence>
<sequence length="182" mass="21526">MLKKTPQTISLGRDRHMVQHSTETNKKDVLEVDIEKEIEDTFSFLRIRIKPIISYQLNKYGVVSPNLVFWSVHYATSWRWSLTRNIIFLQTALGVVLKEDPLLDEVVDLELLLQKYINAANAVLVQYYDCTEKYEGINLRDEVDRKIFSDSIAYLRHQRLFVDHENLKRRLLDAYPELGRRN</sequence>
<accession>A0A1F6LJE6</accession>
<gene>
    <name evidence="2" type="ORF">A2725_01730</name>
</gene>
<organism evidence="2 3">
    <name type="scientific">Candidatus Magasanikbacteria bacterium RIFCSPHIGHO2_01_FULL_33_34</name>
    <dbReference type="NCBI Taxonomy" id="1798671"/>
    <lineage>
        <taxon>Bacteria</taxon>
        <taxon>Candidatus Magasanikiibacteriota</taxon>
    </lineage>
</organism>
<dbReference type="Proteomes" id="UP000177067">
    <property type="component" value="Unassembled WGS sequence"/>
</dbReference>
<name>A0A1F6LJE6_9BACT</name>
<dbReference type="AlphaFoldDB" id="A0A1F6LJE6"/>
<evidence type="ECO:0000313" key="3">
    <source>
        <dbReference type="Proteomes" id="UP000177067"/>
    </source>
</evidence>